<evidence type="ECO:0000313" key="2">
    <source>
        <dbReference type="Proteomes" id="UP000054359"/>
    </source>
</evidence>
<gene>
    <name evidence="1" type="ORF">X975_24969</name>
</gene>
<proteinExistence type="predicted"/>
<dbReference type="Proteomes" id="UP000054359">
    <property type="component" value="Unassembled WGS sequence"/>
</dbReference>
<feature type="non-terminal residue" evidence="1">
    <location>
        <position position="78"/>
    </location>
</feature>
<reference evidence="1 2" key="1">
    <citation type="submission" date="2013-11" db="EMBL/GenBank/DDBJ databases">
        <title>Genome sequencing of Stegodyphus mimosarum.</title>
        <authorList>
            <person name="Bechsgaard J."/>
        </authorList>
    </citation>
    <scope>NUCLEOTIDE SEQUENCE [LARGE SCALE GENOMIC DNA]</scope>
</reference>
<organism evidence="1 2">
    <name type="scientific">Stegodyphus mimosarum</name>
    <name type="common">African social velvet spider</name>
    <dbReference type="NCBI Taxonomy" id="407821"/>
    <lineage>
        <taxon>Eukaryota</taxon>
        <taxon>Metazoa</taxon>
        <taxon>Ecdysozoa</taxon>
        <taxon>Arthropoda</taxon>
        <taxon>Chelicerata</taxon>
        <taxon>Arachnida</taxon>
        <taxon>Araneae</taxon>
        <taxon>Araneomorphae</taxon>
        <taxon>Entelegynae</taxon>
        <taxon>Eresoidea</taxon>
        <taxon>Eresidae</taxon>
        <taxon>Stegodyphus</taxon>
    </lineage>
</organism>
<accession>A0A087T817</accession>
<dbReference type="AlphaFoldDB" id="A0A087T817"/>
<dbReference type="OrthoDB" id="6739004at2759"/>
<keyword evidence="2" id="KW-1185">Reference proteome</keyword>
<sequence length="78" mass="9113">MKLRIKRYEKDWPCSVEFSGEHNHSLTSAAALTYRPISPDVLETIKELFRRGHTPSTAYITYCTTMMEKMGNEYYDVC</sequence>
<dbReference type="PANTHER" id="PTHR35385">
    <property type="entry name" value="PROTEIN B, PUTATIVE-RELATED-RELATED"/>
    <property type="match status" value="1"/>
</dbReference>
<name>A0A087T817_STEMI</name>
<dbReference type="PANTHER" id="PTHR35385:SF2">
    <property type="entry name" value="PROTEIN B, PUTATIVE-RELATED"/>
    <property type="match status" value="1"/>
</dbReference>
<evidence type="ECO:0000313" key="1">
    <source>
        <dbReference type="EMBL" id="KFM61256.1"/>
    </source>
</evidence>
<dbReference type="EMBL" id="KK113880">
    <property type="protein sequence ID" value="KFM61256.1"/>
    <property type="molecule type" value="Genomic_DNA"/>
</dbReference>
<protein>
    <submittedName>
        <fullName evidence="1">Uncharacterized protein</fullName>
    </submittedName>
</protein>